<dbReference type="Proteomes" id="UP000616346">
    <property type="component" value="Unassembled WGS sequence"/>
</dbReference>
<accession>A0ABR8V759</accession>
<evidence type="ECO:0000313" key="3">
    <source>
        <dbReference type="Proteomes" id="UP000616346"/>
    </source>
</evidence>
<dbReference type="RefSeq" id="WP_191709159.1">
    <property type="nucleotide sequence ID" value="NZ_JACSPQ010000001.1"/>
</dbReference>
<reference evidence="2 3" key="1">
    <citation type="submission" date="2020-08" db="EMBL/GenBank/DDBJ databases">
        <title>A Genomic Blueprint of the Chicken Gut Microbiome.</title>
        <authorList>
            <person name="Gilroy R."/>
            <person name="Ravi A."/>
            <person name="Getino M."/>
            <person name="Pursley I."/>
            <person name="Horton D.L."/>
            <person name="Alikhan N.-F."/>
            <person name="Baker D."/>
            <person name="Gharbi K."/>
            <person name="Hall N."/>
            <person name="Watson M."/>
            <person name="Adriaenssens E.M."/>
            <person name="Foster-Nyarko E."/>
            <person name="Jarju S."/>
            <person name="Secka A."/>
            <person name="Antonio M."/>
            <person name="Oren A."/>
            <person name="Chaudhuri R."/>
            <person name="La Ragione R.M."/>
            <person name="Hildebrand F."/>
            <person name="Pallen M.J."/>
        </authorList>
    </citation>
    <scope>NUCLEOTIDE SEQUENCE [LARGE SCALE GENOMIC DNA]</scope>
    <source>
        <strain evidence="2 3">Sa1YUN3</strain>
    </source>
</reference>
<keyword evidence="1" id="KW-1133">Transmembrane helix</keyword>
<comment type="caution">
    <text evidence="2">The sequence shown here is derived from an EMBL/GenBank/DDBJ whole genome shotgun (WGS) entry which is preliminary data.</text>
</comment>
<evidence type="ECO:0000313" key="2">
    <source>
        <dbReference type="EMBL" id="MBD8000617.1"/>
    </source>
</evidence>
<sequence>MSVSFTDGYNYFIEHSKAYVGTEVVSMLNQPYLDKIEMEIQRLADAINSYKGNRNPNLHGYLAEEWHTHTFNIDAAAKRTVESIRVLSDEVHNLGSVDIEASFGKEFSLKYYKNGSLSAYAQAVSLEDMYREYINGKDNSLTREEYLLSHGLDPNTDMSLPLYAGQARLIPSDQMEDAINALKKRIAHDSSIPERQEWVRRYQDTLNKLTDHIESPEGAQSMHLTYEESKILQTLGKEGKFDPERFNLTLAEKADKWFLYQNVLKAGLNAAWIAALLKAAPAIIGTIKSLVKDGYITTDDITQIGCDIKNGAVDGFLKGLFCAVITTSAELGYLGNVLQSASHTESFAPGVAAVVVLFLQAMNDSIHLAKGDMTKQEFVYNLEKNAYIAVGALGMGIALQSVINIPIVSYMLGSMIGSVLGGLIFEAKECLFMSICIDHGYTFFGLVEQDYELPVDVRKKLGYDTFQYDSFEYESFQYDSFEYGNIKYEPFDYEKLDIVILERGLVGIRRIGYK</sequence>
<keyword evidence="1" id="KW-0472">Membrane</keyword>
<evidence type="ECO:0000256" key="1">
    <source>
        <dbReference type="SAM" id="Phobius"/>
    </source>
</evidence>
<protein>
    <submittedName>
        <fullName evidence="2">Uncharacterized protein</fullName>
    </submittedName>
</protein>
<keyword evidence="1" id="KW-0812">Transmembrane</keyword>
<keyword evidence="3" id="KW-1185">Reference proteome</keyword>
<name>A0ABR8V759_9BACT</name>
<feature type="transmembrane region" description="Helical" evidence="1">
    <location>
        <begin position="409"/>
        <end position="425"/>
    </location>
</feature>
<organism evidence="2 3">
    <name type="scientific">Phocaeicola faecium</name>
    <dbReference type="NCBI Taxonomy" id="2762213"/>
    <lineage>
        <taxon>Bacteria</taxon>
        <taxon>Pseudomonadati</taxon>
        <taxon>Bacteroidota</taxon>
        <taxon>Bacteroidia</taxon>
        <taxon>Bacteroidales</taxon>
        <taxon>Bacteroidaceae</taxon>
        <taxon>Phocaeicola</taxon>
    </lineage>
</organism>
<gene>
    <name evidence="2" type="ORF">H9626_00020</name>
</gene>
<dbReference type="EMBL" id="JACSPQ010000001">
    <property type="protein sequence ID" value="MBD8000617.1"/>
    <property type="molecule type" value="Genomic_DNA"/>
</dbReference>
<proteinExistence type="predicted"/>